<proteinExistence type="predicted"/>
<feature type="non-terminal residue" evidence="3">
    <location>
        <position position="92"/>
    </location>
</feature>
<accession>A0ABQ5K665</accession>
<keyword evidence="4" id="KW-1185">Reference proteome</keyword>
<evidence type="ECO:0000313" key="4">
    <source>
        <dbReference type="Proteomes" id="UP001057375"/>
    </source>
</evidence>
<organism evidence="3 4">
    <name type="scientific">Aduncisulcus paluster</name>
    <dbReference type="NCBI Taxonomy" id="2918883"/>
    <lineage>
        <taxon>Eukaryota</taxon>
        <taxon>Metamonada</taxon>
        <taxon>Carpediemonas-like organisms</taxon>
        <taxon>Aduncisulcus</taxon>
    </lineage>
</organism>
<feature type="compositionally biased region" description="Acidic residues" evidence="1">
    <location>
        <begin position="33"/>
        <end position="63"/>
    </location>
</feature>
<evidence type="ECO:0000256" key="2">
    <source>
        <dbReference type="SAM" id="SignalP"/>
    </source>
</evidence>
<feature type="region of interest" description="Disordered" evidence="1">
    <location>
        <begin position="29"/>
        <end position="67"/>
    </location>
</feature>
<feature type="non-terminal residue" evidence="3">
    <location>
        <position position="1"/>
    </location>
</feature>
<name>A0ABQ5K665_9EUKA</name>
<protein>
    <submittedName>
        <fullName evidence="3">Uncharacterized protein</fullName>
    </submittedName>
</protein>
<dbReference type="Proteomes" id="UP001057375">
    <property type="component" value="Unassembled WGS sequence"/>
</dbReference>
<reference evidence="3" key="1">
    <citation type="submission" date="2022-03" db="EMBL/GenBank/DDBJ databases">
        <title>Draft genome sequence of Aduncisulcus paluster, a free-living microaerophilic Fornicata.</title>
        <authorList>
            <person name="Yuyama I."/>
            <person name="Kume K."/>
            <person name="Tamura T."/>
            <person name="Inagaki Y."/>
            <person name="Hashimoto T."/>
        </authorList>
    </citation>
    <scope>NUCLEOTIDE SEQUENCE</scope>
    <source>
        <strain evidence="3">NY0171</strain>
    </source>
</reference>
<gene>
    <name evidence="3" type="ORF">ADUPG1_004841</name>
</gene>
<comment type="caution">
    <text evidence="3">The sequence shown here is derived from an EMBL/GenBank/DDBJ whole genome shotgun (WGS) entry which is preliminary data.</text>
</comment>
<dbReference type="EMBL" id="BQXS01007564">
    <property type="protein sequence ID" value="GKT28068.1"/>
    <property type="molecule type" value="Genomic_DNA"/>
</dbReference>
<evidence type="ECO:0000313" key="3">
    <source>
        <dbReference type="EMBL" id="GKT28068.1"/>
    </source>
</evidence>
<sequence length="92" mass="10078">RAATAAVAALLADIASGAVATLLFPVPFPPREELEEDREELEEDREELEGDREELEEDREEELPAPVEEVRETLTAICLFFVPVAAATVLSA</sequence>
<evidence type="ECO:0000256" key="1">
    <source>
        <dbReference type="SAM" id="MobiDB-lite"/>
    </source>
</evidence>
<keyword evidence="2" id="KW-0732">Signal</keyword>
<feature type="chain" id="PRO_5046187311" evidence="2">
    <location>
        <begin position="21"/>
        <end position="92"/>
    </location>
</feature>
<feature type="signal peptide" evidence="2">
    <location>
        <begin position="1"/>
        <end position="20"/>
    </location>
</feature>